<organism evidence="1">
    <name type="scientific">marine sediment metagenome</name>
    <dbReference type="NCBI Taxonomy" id="412755"/>
    <lineage>
        <taxon>unclassified sequences</taxon>
        <taxon>metagenomes</taxon>
        <taxon>ecological metagenomes</taxon>
    </lineage>
</organism>
<dbReference type="EMBL" id="LAZR01037124">
    <property type="protein sequence ID" value="KKL23035.1"/>
    <property type="molecule type" value="Genomic_DNA"/>
</dbReference>
<dbReference type="AlphaFoldDB" id="A0A0F9BMI5"/>
<evidence type="ECO:0000313" key="1">
    <source>
        <dbReference type="EMBL" id="KKL23035.1"/>
    </source>
</evidence>
<protein>
    <submittedName>
        <fullName evidence="1">Uncharacterized protein</fullName>
    </submittedName>
</protein>
<proteinExistence type="predicted"/>
<sequence length="94" mass="9864">MPETLVGDSPWQRLLLYVTQALGDKDAGFNFSTGVHLGLAIAIHHPEYAVAMNQAINATGMDIGNPSSRSMADGLVNAVPIELEDAGEGTNVLS</sequence>
<gene>
    <name evidence="1" type="ORF">LCGC14_2429430</name>
</gene>
<accession>A0A0F9BMI5</accession>
<reference evidence="1" key="1">
    <citation type="journal article" date="2015" name="Nature">
        <title>Complex archaea that bridge the gap between prokaryotes and eukaryotes.</title>
        <authorList>
            <person name="Spang A."/>
            <person name="Saw J.H."/>
            <person name="Jorgensen S.L."/>
            <person name="Zaremba-Niedzwiedzka K."/>
            <person name="Martijn J."/>
            <person name="Lind A.E."/>
            <person name="van Eijk R."/>
            <person name="Schleper C."/>
            <person name="Guy L."/>
            <person name="Ettema T.J."/>
        </authorList>
    </citation>
    <scope>NUCLEOTIDE SEQUENCE</scope>
</reference>
<comment type="caution">
    <text evidence="1">The sequence shown here is derived from an EMBL/GenBank/DDBJ whole genome shotgun (WGS) entry which is preliminary data.</text>
</comment>
<name>A0A0F9BMI5_9ZZZZ</name>